<dbReference type="Gene3D" id="1.25.40.10">
    <property type="entry name" value="Tetratricopeptide repeat domain"/>
    <property type="match status" value="1"/>
</dbReference>
<dbReference type="SUPFAM" id="SSF48452">
    <property type="entry name" value="TPR-like"/>
    <property type="match status" value="1"/>
</dbReference>
<sequence>MPTSSASTIFPLNIRQPQADRCDPPRRAARDQAVDETARSPREAEEVGLAVLERFQKEAGLAGSGPGVVQVGGVAQTHRPGRAQARALAVYRELGDRRGEGAALNNLGIALRDVRRFEEAIDAHFEGLAICRELGDRHSEGTVRTAWAVAHNNAG</sequence>
<gene>
    <name evidence="2" type="ORF">ABT211_45555</name>
</gene>
<feature type="compositionally biased region" description="Basic and acidic residues" evidence="1">
    <location>
        <begin position="18"/>
        <end position="43"/>
    </location>
</feature>
<accession>A0ABV1TXG3</accession>
<proteinExistence type="predicted"/>
<organism evidence="2 3">
    <name type="scientific">Streptomyces sp. 900105755</name>
    <dbReference type="NCBI Taxonomy" id="3154389"/>
    <lineage>
        <taxon>Bacteria</taxon>
        <taxon>Bacillati</taxon>
        <taxon>Actinomycetota</taxon>
        <taxon>Actinomycetes</taxon>
        <taxon>Kitasatosporales</taxon>
        <taxon>Streptomycetaceae</taxon>
        <taxon>Streptomyces</taxon>
    </lineage>
</organism>
<dbReference type="RefSeq" id="WP_351962659.1">
    <property type="nucleotide sequence ID" value="NZ_JBEOZM010000054.1"/>
</dbReference>
<name>A0ABV1TXG3_9ACTN</name>
<dbReference type="Proteomes" id="UP001490365">
    <property type="component" value="Unassembled WGS sequence"/>
</dbReference>
<keyword evidence="3" id="KW-1185">Reference proteome</keyword>
<comment type="caution">
    <text evidence="2">The sequence shown here is derived from an EMBL/GenBank/DDBJ whole genome shotgun (WGS) entry which is preliminary data.</text>
</comment>
<evidence type="ECO:0000313" key="3">
    <source>
        <dbReference type="Proteomes" id="UP001490365"/>
    </source>
</evidence>
<feature type="region of interest" description="Disordered" evidence="1">
    <location>
        <begin position="1"/>
        <end position="43"/>
    </location>
</feature>
<dbReference type="EMBL" id="JBEOZM010000054">
    <property type="protein sequence ID" value="MER6274444.1"/>
    <property type="molecule type" value="Genomic_DNA"/>
</dbReference>
<evidence type="ECO:0000256" key="1">
    <source>
        <dbReference type="SAM" id="MobiDB-lite"/>
    </source>
</evidence>
<dbReference type="InterPro" id="IPR011990">
    <property type="entry name" value="TPR-like_helical_dom_sf"/>
</dbReference>
<reference evidence="2 3" key="1">
    <citation type="submission" date="2024-06" db="EMBL/GenBank/DDBJ databases">
        <title>The Natural Products Discovery Center: Release of the First 8490 Sequenced Strains for Exploring Actinobacteria Biosynthetic Diversity.</title>
        <authorList>
            <person name="Kalkreuter E."/>
            <person name="Kautsar S.A."/>
            <person name="Yang D."/>
            <person name="Bader C.D."/>
            <person name="Teijaro C.N."/>
            <person name="Fluegel L."/>
            <person name="Davis C.M."/>
            <person name="Simpson J.R."/>
            <person name="Lauterbach L."/>
            <person name="Steele A.D."/>
            <person name="Gui C."/>
            <person name="Meng S."/>
            <person name="Li G."/>
            <person name="Viehrig K."/>
            <person name="Ye F."/>
            <person name="Su P."/>
            <person name="Kiefer A.F."/>
            <person name="Nichols A."/>
            <person name="Cepeda A.J."/>
            <person name="Yan W."/>
            <person name="Fan B."/>
            <person name="Jiang Y."/>
            <person name="Adhikari A."/>
            <person name="Zheng C.-J."/>
            <person name="Schuster L."/>
            <person name="Cowan T.M."/>
            <person name="Smanski M.J."/>
            <person name="Chevrette M.G."/>
            <person name="De Carvalho L.P.S."/>
            <person name="Shen B."/>
        </authorList>
    </citation>
    <scope>NUCLEOTIDE SEQUENCE [LARGE SCALE GENOMIC DNA]</scope>
    <source>
        <strain evidence="2 3">NPDC001694</strain>
    </source>
</reference>
<feature type="compositionally biased region" description="Polar residues" evidence="1">
    <location>
        <begin position="1"/>
        <end position="10"/>
    </location>
</feature>
<protein>
    <submittedName>
        <fullName evidence="2">Tetratricopeptide repeat protein</fullName>
    </submittedName>
</protein>
<evidence type="ECO:0000313" key="2">
    <source>
        <dbReference type="EMBL" id="MER6274444.1"/>
    </source>
</evidence>